<dbReference type="EMBL" id="JBHFQA010000007">
    <property type="protein sequence ID" value="KAL2096473.1"/>
    <property type="molecule type" value="Genomic_DNA"/>
</dbReference>
<feature type="disulfide bond" evidence="12">
    <location>
        <begin position="133"/>
        <end position="150"/>
    </location>
</feature>
<feature type="disulfide bond" evidence="12">
    <location>
        <begin position="91"/>
        <end position="101"/>
    </location>
</feature>
<keyword evidence="18" id="KW-1185">Reference proteome</keyword>
<feature type="disulfide bond" evidence="12">
    <location>
        <begin position="75"/>
        <end position="84"/>
    </location>
</feature>
<feature type="region of interest" description="Disordered" evidence="13">
    <location>
        <begin position="352"/>
        <end position="371"/>
    </location>
</feature>
<dbReference type="Pfam" id="PF12661">
    <property type="entry name" value="hEGF"/>
    <property type="match status" value="1"/>
</dbReference>
<keyword evidence="6" id="KW-0677">Repeat</keyword>
<evidence type="ECO:0000256" key="15">
    <source>
        <dbReference type="SAM" id="SignalP"/>
    </source>
</evidence>
<comment type="caution">
    <text evidence="17">The sequence shown here is derived from an EMBL/GenBank/DDBJ whole genome shotgun (WGS) entry which is preliminary data.</text>
</comment>
<keyword evidence="9 14" id="KW-0472">Membrane</keyword>
<dbReference type="GO" id="GO:0031017">
    <property type="term" value="P:exocrine pancreas development"/>
    <property type="evidence" value="ECO:0007669"/>
    <property type="project" value="UniProtKB-ARBA"/>
</dbReference>
<dbReference type="Pfam" id="PF00008">
    <property type="entry name" value="EGF"/>
    <property type="match status" value="3"/>
</dbReference>
<feature type="domain" description="EGF-like" evidence="16">
    <location>
        <begin position="11"/>
        <end position="47"/>
    </location>
</feature>
<proteinExistence type="predicted"/>
<dbReference type="InterPro" id="IPR051022">
    <property type="entry name" value="Notch_Cell-Fate_Det"/>
</dbReference>
<feature type="domain" description="EGF-like" evidence="16">
    <location>
        <begin position="124"/>
        <end position="162"/>
    </location>
</feature>
<feature type="disulfide bond" evidence="12">
    <location>
        <begin position="37"/>
        <end position="46"/>
    </location>
</feature>
<keyword evidence="11" id="KW-0325">Glycoprotein</keyword>
<dbReference type="FunFam" id="2.10.25.10:FF:000012">
    <property type="entry name" value="Delta-like protein"/>
    <property type="match status" value="1"/>
</dbReference>
<keyword evidence="8 14" id="KW-1133">Transmembrane helix</keyword>
<evidence type="ECO:0000256" key="5">
    <source>
        <dbReference type="ARBA" id="ARBA00022729"/>
    </source>
</evidence>
<protein>
    <recommendedName>
        <fullName evidence="16">EGF-like domain-containing protein</fullName>
    </recommendedName>
</protein>
<keyword evidence="10 12" id="KW-1015">Disulfide bond</keyword>
<dbReference type="FunFam" id="2.10.25.10:FF:000109">
    <property type="entry name" value="Notch homolog 4, [Drosophila]"/>
    <property type="match status" value="1"/>
</dbReference>
<feature type="domain" description="EGF-like" evidence="16">
    <location>
        <begin position="87"/>
        <end position="122"/>
    </location>
</feature>
<dbReference type="Proteomes" id="UP001591681">
    <property type="component" value="Unassembled WGS sequence"/>
</dbReference>
<dbReference type="GO" id="GO:0016020">
    <property type="term" value="C:membrane"/>
    <property type="evidence" value="ECO:0007669"/>
    <property type="project" value="UniProtKB-SubCell"/>
</dbReference>
<dbReference type="SUPFAM" id="SSF57196">
    <property type="entry name" value="EGF/Laminin"/>
    <property type="match status" value="1"/>
</dbReference>
<dbReference type="InterPro" id="IPR000152">
    <property type="entry name" value="EGF-type_Asp/Asn_hydroxyl_site"/>
</dbReference>
<evidence type="ECO:0000313" key="17">
    <source>
        <dbReference type="EMBL" id="KAL2096473.1"/>
    </source>
</evidence>
<dbReference type="InterPro" id="IPR000742">
    <property type="entry name" value="EGF"/>
</dbReference>
<dbReference type="PROSITE" id="PS00022">
    <property type="entry name" value="EGF_1"/>
    <property type="match status" value="4"/>
</dbReference>
<dbReference type="SMART" id="SM00181">
    <property type="entry name" value="EGF"/>
    <property type="match status" value="5"/>
</dbReference>
<dbReference type="FunFam" id="2.10.25.10:FF:000146">
    <property type="entry name" value="Putative neurogenic locus notch"/>
    <property type="match status" value="1"/>
</dbReference>
<reference evidence="17 18" key="1">
    <citation type="submission" date="2024-09" db="EMBL/GenBank/DDBJ databases">
        <title>A chromosome-level genome assembly of Gray's grenadier anchovy, Coilia grayii.</title>
        <authorList>
            <person name="Fu Z."/>
        </authorList>
    </citation>
    <scope>NUCLEOTIDE SEQUENCE [LARGE SCALE GENOMIC DNA]</scope>
    <source>
        <strain evidence="17">G4</strain>
        <tissue evidence="17">Muscle</tissue>
    </source>
</reference>
<keyword evidence="3 12" id="KW-0245">EGF-like domain</keyword>
<evidence type="ECO:0000256" key="11">
    <source>
        <dbReference type="ARBA" id="ARBA00023180"/>
    </source>
</evidence>
<evidence type="ECO:0000256" key="13">
    <source>
        <dbReference type="SAM" id="MobiDB-lite"/>
    </source>
</evidence>
<dbReference type="PROSITE" id="PS00010">
    <property type="entry name" value="ASX_HYDROXYL"/>
    <property type="match status" value="2"/>
</dbReference>
<dbReference type="PROSITE" id="PS01186">
    <property type="entry name" value="EGF_2"/>
    <property type="match status" value="2"/>
</dbReference>
<keyword evidence="7" id="KW-0914">Notch signaling pathway</keyword>
<dbReference type="SUPFAM" id="SSF57184">
    <property type="entry name" value="Growth factor receptor domain"/>
    <property type="match status" value="1"/>
</dbReference>
<evidence type="ECO:0000256" key="4">
    <source>
        <dbReference type="ARBA" id="ARBA00022692"/>
    </source>
</evidence>
<dbReference type="PROSITE" id="PS50026">
    <property type="entry name" value="EGF_3"/>
    <property type="match status" value="5"/>
</dbReference>
<sequence>MFACLCVPLSAVLKCESSPCGRGATCQDSPEGFQCLCPPGWTGRTCQLDTNECDLGVCVNARSCRNLIGGYLCDCLQGWSGPNCDTRNATCLGACQNGGRCEESQSAWHCVCPPRFTGKHCQTARRACESAPCLHGGKCMEQESGQGFSCICPGGHTGSRCEVQLDPCYPNPCQHGHECHRADGSYVCFCPTGCTSLSGACQHCEAGSVLDLSQRSFATSMVLVGVFALALAAGCTACAVLLSRFQRRHQRKQAGGGVGSASLHEGTPINNQRDFCVPIRNVERVTSGGGVPLLHGHAVVMGAGGGGGGGLPQHCCVAEEIELTLPPSPAPSSHHPSPALKPAHLPKMDISNLEREKLNRYHYTDTREQEA</sequence>
<dbReference type="InterPro" id="IPR001881">
    <property type="entry name" value="EGF-like_Ca-bd_dom"/>
</dbReference>
<evidence type="ECO:0000256" key="9">
    <source>
        <dbReference type="ARBA" id="ARBA00023136"/>
    </source>
</evidence>
<evidence type="ECO:0000256" key="1">
    <source>
        <dbReference type="ARBA" id="ARBA00004479"/>
    </source>
</evidence>
<evidence type="ECO:0000256" key="12">
    <source>
        <dbReference type="PROSITE-ProRule" id="PRU00076"/>
    </source>
</evidence>
<organism evidence="17 18">
    <name type="scientific">Coilia grayii</name>
    <name type="common">Gray's grenadier anchovy</name>
    <dbReference type="NCBI Taxonomy" id="363190"/>
    <lineage>
        <taxon>Eukaryota</taxon>
        <taxon>Metazoa</taxon>
        <taxon>Chordata</taxon>
        <taxon>Craniata</taxon>
        <taxon>Vertebrata</taxon>
        <taxon>Euteleostomi</taxon>
        <taxon>Actinopterygii</taxon>
        <taxon>Neopterygii</taxon>
        <taxon>Teleostei</taxon>
        <taxon>Clupei</taxon>
        <taxon>Clupeiformes</taxon>
        <taxon>Clupeoidei</taxon>
        <taxon>Engraulidae</taxon>
        <taxon>Coilinae</taxon>
        <taxon>Coilia</taxon>
    </lineage>
</organism>
<dbReference type="InterPro" id="IPR009030">
    <property type="entry name" value="Growth_fac_rcpt_cys_sf"/>
</dbReference>
<evidence type="ECO:0000256" key="6">
    <source>
        <dbReference type="ARBA" id="ARBA00022737"/>
    </source>
</evidence>
<evidence type="ECO:0000256" key="14">
    <source>
        <dbReference type="SAM" id="Phobius"/>
    </source>
</evidence>
<evidence type="ECO:0000256" key="2">
    <source>
        <dbReference type="ARBA" id="ARBA00022473"/>
    </source>
</evidence>
<feature type="domain" description="EGF-like" evidence="16">
    <location>
        <begin position="164"/>
        <end position="195"/>
    </location>
</feature>
<feature type="chain" id="PRO_5044837156" description="EGF-like domain-containing protein" evidence="15">
    <location>
        <begin position="18"/>
        <end position="371"/>
    </location>
</feature>
<name>A0ABD1KBG3_9TELE</name>
<feature type="disulfide bond" evidence="12">
    <location>
        <begin position="112"/>
        <end position="121"/>
    </location>
</feature>
<evidence type="ECO:0000313" key="18">
    <source>
        <dbReference type="Proteomes" id="UP001591681"/>
    </source>
</evidence>
<evidence type="ECO:0000259" key="16">
    <source>
        <dbReference type="PROSITE" id="PS50026"/>
    </source>
</evidence>
<dbReference type="SMART" id="SM00179">
    <property type="entry name" value="EGF_CA"/>
    <property type="match status" value="5"/>
</dbReference>
<dbReference type="InterPro" id="IPR018097">
    <property type="entry name" value="EGF_Ca-bd_CS"/>
</dbReference>
<feature type="disulfide bond" evidence="12">
    <location>
        <begin position="152"/>
        <end position="161"/>
    </location>
</feature>
<dbReference type="AlphaFoldDB" id="A0ABD1KBG3"/>
<feature type="domain" description="EGF-like" evidence="16">
    <location>
        <begin position="49"/>
        <end position="85"/>
    </location>
</feature>
<evidence type="ECO:0000256" key="8">
    <source>
        <dbReference type="ARBA" id="ARBA00022989"/>
    </source>
</evidence>
<feature type="transmembrane region" description="Helical" evidence="14">
    <location>
        <begin position="221"/>
        <end position="242"/>
    </location>
</feature>
<dbReference type="CDD" id="cd00054">
    <property type="entry name" value="EGF_CA"/>
    <property type="match status" value="3"/>
</dbReference>
<keyword evidence="4 14" id="KW-0812">Transmembrane</keyword>
<dbReference type="PANTHER" id="PTHR24049">
    <property type="entry name" value="CRUMBS FAMILY MEMBER"/>
    <property type="match status" value="1"/>
</dbReference>
<comment type="subcellular location">
    <subcellularLocation>
        <location evidence="1">Membrane</location>
        <topology evidence="1">Single-pass type I membrane protein</topology>
    </subcellularLocation>
</comment>
<evidence type="ECO:0000256" key="10">
    <source>
        <dbReference type="ARBA" id="ARBA00023157"/>
    </source>
</evidence>
<dbReference type="PANTHER" id="PTHR24049:SF35">
    <property type="entry name" value="EGF-LIKE DOMAIN-CONTAINING PROTEIN"/>
    <property type="match status" value="1"/>
</dbReference>
<keyword evidence="5 15" id="KW-0732">Signal</keyword>
<gene>
    <name evidence="17" type="ORF">ACEWY4_008621</name>
</gene>
<keyword evidence="2" id="KW-0217">Developmental protein</keyword>
<dbReference type="InterPro" id="IPR013032">
    <property type="entry name" value="EGF-like_CS"/>
</dbReference>
<evidence type="ECO:0000256" key="3">
    <source>
        <dbReference type="ARBA" id="ARBA00022536"/>
    </source>
</evidence>
<dbReference type="Gene3D" id="2.10.25.10">
    <property type="entry name" value="Laminin"/>
    <property type="match status" value="5"/>
</dbReference>
<accession>A0ABD1KBG3</accession>
<comment type="caution">
    <text evidence="12">Lacks conserved residue(s) required for the propagation of feature annotation.</text>
</comment>
<dbReference type="PROSITE" id="PS01187">
    <property type="entry name" value="EGF_CA"/>
    <property type="match status" value="1"/>
</dbReference>
<feature type="signal peptide" evidence="15">
    <location>
        <begin position="1"/>
        <end position="17"/>
    </location>
</feature>
<dbReference type="GO" id="GO:0007219">
    <property type="term" value="P:Notch signaling pathway"/>
    <property type="evidence" value="ECO:0007669"/>
    <property type="project" value="UniProtKB-KW"/>
</dbReference>
<evidence type="ECO:0000256" key="7">
    <source>
        <dbReference type="ARBA" id="ARBA00022976"/>
    </source>
</evidence>